<dbReference type="EMBL" id="KN831957">
    <property type="protein sequence ID" value="KIO08458.1"/>
    <property type="molecule type" value="Genomic_DNA"/>
</dbReference>
<keyword evidence="4" id="KW-1185">Reference proteome</keyword>
<gene>
    <name evidence="3" type="ORF">M404DRAFT_997382</name>
</gene>
<dbReference type="Proteomes" id="UP000054217">
    <property type="component" value="Unassembled WGS sequence"/>
</dbReference>
<feature type="domain" description="CN hydrolase" evidence="2">
    <location>
        <begin position="251"/>
        <end position="503"/>
    </location>
</feature>
<feature type="transmembrane region" description="Helical" evidence="1">
    <location>
        <begin position="126"/>
        <end position="145"/>
    </location>
</feature>
<reference evidence="4" key="2">
    <citation type="submission" date="2015-01" db="EMBL/GenBank/DDBJ databases">
        <title>Evolutionary Origins and Diversification of the Mycorrhizal Mutualists.</title>
        <authorList>
            <consortium name="DOE Joint Genome Institute"/>
            <consortium name="Mycorrhizal Genomics Consortium"/>
            <person name="Kohler A."/>
            <person name="Kuo A."/>
            <person name="Nagy L.G."/>
            <person name="Floudas D."/>
            <person name="Copeland A."/>
            <person name="Barry K.W."/>
            <person name="Cichocki N."/>
            <person name="Veneault-Fourrey C."/>
            <person name="LaButti K."/>
            <person name="Lindquist E.A."/>
            <person name="Lipzen A."/>
            <person name="Lundell T."/>
            <person name="Morin E."/>
            <person name="Murat C."/>
            <person name="Riley R."/>
            <person name="Ohm R."/>
            <person name="Sun H."/>
            <person name="Tunlid A."/>
            <person name="Henrissat B."/>
            <person name="Grigoriev I.V."/>
            <person name="Hibbett D.S."/>
            <person name="Martin F."/>
        </authorList>
    </citation>
    <scope>NUCLEOTIDE SEQUENCE [LARGE SCALE GENOMIC DNA]</scope>
    <source>
        <strain evidence="4">Marx 270</strain>
    </source>
</reference>
<evidence type="ECO:0000256" key="1">
    <source>
        <dbReference type="SAM" id="Phobius"/>
    </source>
</evidence>
<proteinExistence type="predicted"/>
<feature type="transmembrane region" description="Helical" evidence="1">
    <location>
        <begin position="180"/>
        <end position="200"/>
    </location>
</feature>
<organism evidence="3 4">
    <name type="scientific">Pisolithus tinctorius Marx 270</name>
    <dbReference type="NCBI Taxonomy" id="870435"/>
    <lineage>
        <taxon>Eukaryota</taxon>
        <taxon>Fungi</taxon>
        <taxon>Dikarya</taxon>
        <taxon>Basidiomycota</taxon>
        <taxon>Agaricomycotina</taxon>
        <taxon>Agaricomycetes</taxon>
        <taxon>Agaricomycetidae</taxon>
        <taxon>Boletales</taxon>
        <taxon>Sclerodermatineae</taxon>
        <taxon>Pisolithaceae</taxon>
        <taxon>Pisolithus</taxon>
    </lineage>
</organism>
<keyword evidence="1" id="KW-0472">Membrane</keyword>
<dbReference type="OrthoDB" id="2626014at2759"/>
<feature type="transmembrane region" description="Helical" evidence="1">
    <location>
        <begin position="94"/>
        <end position="114"/>
    </location>
</feature>
<dbReference type="AlphaFoldDB" id="A0A0C3JHA0"/>
<dbReference type="HOGENOM" id="CLU_032069_0_0_1"/>
<dbReference type="STRING" id="870435.A0A0C3JHA0"/>
<feature type="transmembrane region" description="Helical" evidence="1">
    <location>
        <begin position="20"/>
        <end position="44"/>
    </location>
</feature>
<dbReference type="InParanoid" id="A0A0C3JHA0"/>
<reference evidence="3 4" key="1">
    <citation type="submission" date="2014-04" db="EMBL/GenBank/DDBJ databases">
        <authorList>
            <consortium name="DOE Joint Genome Institute"/>
            <person name="Kuo A."/>
            <person name="Kohler A."/>
            <person name="Costa M.D."/>
            <person name="Nagy L.G."/>
            <person name="Floudas D."/>
            <person name="Copeland A."/>
            <person name="Barry K.W."/>
            <person name="Cichocki N."/>
            <person name="Veneault-Fourrey C."/>
            <person name="LaButti K."/>
            <person name="Lindquist E.A."/>
            <person name="Lipzen A."/>
            <person name="Lundell T."/>
            <person name="Morin E."/>
            <person name="Murat C."/>
            <person name="Sun H."/>
            <person name="Tunlid A."/>
            <person name="Henrissat B."/>
            <person name="Grigoriev I.V."/>
            <person name="Hibbett D.S."/>
            <person name="Martin F."/>
            <person name="Nordberg H.P."/>
            <person name="Cantor M.N."/>
            <person name="Hua S.X."/>
        </authorList>
    </citation>
    <scope>NUCLEOTIDE SEQUENCE [LARGE SCALE GENOMIC DNA]</scope>
    <source>
        <strain evidence="3 4">Marx 270</strain>
    </source>
</reference>
<name>A0A0C3JHA0_PISTI</name>
<dbReference type="InterPro" id="IPR036526">
    <property type="entry name" value="C-N_Hydrolase_sf"/>
</dbReference>
<feature type="transmembrane region" description="Helical" evidence="1">
    <location>
        <begin position="64"/>
        <end position="82"/>
    </location>
</feature>
<dbReference type="InterPro" id="IPR003010">
    <property type="entry name" value="C-N_Hydrolase"/>
</dbReference>
<sequence>MVVSSVQNLILNEYPTPFLSVLECVLSTLALGPVPRFIPLVLLISVLRIHGQRIAYRHTRGRELFCSWIGITIGSTIAHRHATSAALSSSAQSFSAIVILSSITYLFAVAAIYLDIHVRRQWRSASFWSQITLFPFLWAITWSVISHVSPVGRLLNWSPASASHSYNWVTPFMGPTAIDWLVAAWASLLSEMFALWLMGFENYEPLDTSKSSYRGSAFFSLGTLLLALMLPSFSHDNLPLRTDVYTQATSLKVGCVLPHPLDHSHPSLDDFVKETAKMTGAKFLLWPESAVIFNSEKERESAFERVRKQSNGAYVGVAFEQYVADDTVPSSGSRTMNGLAIIHHKQNPGEEVVQYYKQRLVPLTESFSKIPSVDPPRIHHLELSHPKGVTAPEWAPAPNFTRSVPFTTSICLDLASPTAFTSLESRPALILAPARTWETTVSLAMWEQAKMRAAEQGSMVLWCDGGTTGVSGVGGQGIEEIMQVGAGSWERTIGTPWPFDERRTIYASVGEFFILVVLAAAMGSNVAARYLVTNVGKRATVVLTSGMFLFDKIPFLRRALTTSGVDGHHADENTERQRLLG</sequence>
<keyword evidence="1" id="KW-1133">Transmembrane helix</keyword>
<protein>
    <recommendedName>
        <fullName evidence="2">CN hydrolase domain-containing protein</fullName>
    </recommendedName>
</protein>
<evidence type="ECO:0000313" key="3">
    <source>
        <dbReference type="EMBL" id="KIO08458.1"/>
    </source>
</evidence>
<feature type="transmembrane region" description="Helical" evidence="1">
    <location>
        <begin position="512"/>
        <end position="532"/>
    </location>
</feature>
<keyword evidence="1" id="KW-0812">Transmembrane</keyword>
<evidence type="ECO:0000313" key="4">
    <source>
        <dbReference type="Proteomes" id="UP000054217"/>
    </source>
</evidence>
<evidence type="ECO:0000259" key="2">
    <source>
        <dbReference type="PROSITE" id="PS50263"/>
    </source>
</evidence>
<dbReference type="Gene3D" id="3.60.110.10">
    <property type="entry name" value="Carbon-nitrogen hydrolase"/>
    <property type="match status" value="1"/>
</dbReference>
<accession>A0A0C3JHA0</accession>
<dbReference type="PROSITE" id="PS50263">
    <property type="entry name" value="CN_HYDROLASE"/>
    <property type="match status" value="1"/>
</dbReference>
<dbReference type="SUPFAM" id="SSF56317">
    <property type="entry name" value="Carbon-nitrogen hydrolase"/>
    <property type="match status" value="1"/>
</dbReference>
<feature type="transmembrane region" description="Helical" evidence="1">
    <location>
        <begin position="212"/>
        <end position="233"/>
    </location>
</feature>